<dbReference type="InterPro" id="IPR045062">
    <property type="entry name" value="Cyt_c_biogenesis_CcsA/CcmC"/>
</dbReference>
<evidence type="ECO:0000313" key="10">
    <source>
        <dbReference type="Proteomes" id="UP000553034"/>
    </source>
</evidence>
<feature type="transmembrane region" description="Helical" evidence="6">
    <location>
        <begin position="981"/>
        <end position="999"/>
    </location>
</feature>
<feature type="transmembrane region" description="Helical" evidence="6">
    <location>
        <begin position="1042"/>
        <end position="1064"/>
    </location>
</feature>
<feature type="transmembrane region" description="Helical" evidence="6">
    <location>
        <begin position="1006"/>
        <end position="1030"/>
    </location>
</feature>
<sequence>MIQKKIANFLFSTRLMAVLYVVFALSMAIATFVENSYTTATAKAWIYNSWWFELILVLFVINFIGNIQRYRLWRREKWSVLIFHLSFILIILGAGVTRYISYEGIMPIREGEVANTMMSEKTYLTTYIDGEMNGQPTRRAQEHPLGLAPLLDNHKTIKTDFDGNPITFEVIEYINGAKEGLVADENGKNYLKLVEASGGDRHEHFLEEGKVSSIHNVLFALNEPTDGAINILVDEEGNYQLKTPFAGDYMRMADQHKGNVSKDSIQPLMLRSLYNMAGMQFVFPDPIIKGKYALVEAPENKKTGPDGVRLQVRAGGEQEEVQLLGAKGMIEDFKQINLGGYEIYIRYGSKEFKLPFALKLNDFIAEKHPGTEYNPTPSYASFKSKVELIDEGKSVPKEIYMNHVLDHKGYRFFQASFHPDEKGTILSVNHDWWGTWITYTGYSLLYLGMIWMFFGKGTRFGTLRKQLKKITDKKTSLGIILALIGLSVNAQEEATSGTINNQQHTEEHYSHTPIDKKVFQKTYVDSVIKANAITQAHADKFGELVIQDIGGRMKPANTYSSQLLRKLSKSDNYEGLDGDQVLFSMLENPMLWYNVPIIHLEAQNDSIHHVLGIKEGEKHVALTHFFNERGEYKLAPFLEEAYRAEVPDKFQKDYKRADQLVNLLYNTLEGKIFKVFPVPHNEHNKWISYPEISEFKDAFTGQDSLYIYKALPLYMQSVRIAKSTGNYQQAEDLLQSIKGFQKKYGADILPSDQKIQAEILYNKYDIFKKLYQYYLLFGALMLTFVIIRIFKNNKAIRLGVSTFKGLIGISFILHTLGLIARWYISGHAPWSDAYESMIYVAWATVLFGIIFGRKSNLTYASTAFVAAIVLFFAHQNWLDPAIANLAPVLDSYWLIIHVAIIVASYGPFILSFILGILALLLMIFTTAKNKKKLEVNIKEITVITEMAIAVGLVMLTIGNFLGGQWANESWGRYWSWDPKETWALISIMVYAFVLHMRLVPGLRGLFAFNWATVFALSSIMMTYFGVNFYLTGLHSYASGDQIISYQFIVIALGLWITLGILAYMKFKKYYKK</sequence>
<dbReference type="RefSeq" id="WP_246415149.1">
    <property type="nucleotide sequence ID" value="NZ_JACIFO010000001.1"/>
</dbReference>
<feature type="transmembrane region" description="Helical" evidence="6">
    <location>
        <begin position="894"/>
        <end position="921"/>
    </location>
</feature>
<dbReference type="InterPro" id="IPR002541">
    <property type="entry name" value="Cyt_c_assembly"/>
</dbReference>
<proteinExistence type="predicted"/>
<reference evidence="9 10" key="1">
    <citation type="submission" date="2020-08" db="EMBL/GenBank/DDBJ databases">
        <title>Genomic Encyclopedia of Type Strains, Phase IV (KMG-IV): sequencing the most valuable type-strain genomes for metagenomic binning, comparative biology and taxonomic classification.</title>
        <authorList>
            <person name="Goeker M."/>
        </authorList>
    </citation>
    <scope>NUCLEOTIDE SEQUENCE [LARGE SCALE GENOMIC DNA]</scope>
    <source>
        <strain evidence="9 10">DSM 29568</strain>
    </source>
</reference>
<organism evidence="9 10">
    <name type="scientific">Mesonia hippocampi</name>
    <dbReference type="NCBI Taxonomy" id="1628250"/>
    <lineage>
        <taxon>Bacteria</taxon>
        <taxon>Pseudomonadati</taxon>
        <taxon>Bacteroidota</taxon>
        <taxon>Flavobacteriia</taxon>
        <taxon>Flavobacteriales</taxon>
        <taxon>Flavobacteriaceae</taxon>
        <taxon>Mesonia</taxon>
    </lineage>
</organism>
<accession>A0A840ESW0</accession>
<evidence type="ECO:0000256" key="4">
    <source>
        <dbReference type="ARBA" id="ARBA00022989"/>
    </source>
</evidence>
<feature type="transmembrane region" description="Helical" evidence="6">
    <location>
        <begin position="432"/>
        <end position="454"/>
    </location>
</feature>
<keyword evidence="5 6" id="KW-0472">Membrane</keyword>
<dbReference type="Pfam" id="PF05140">
    <property type="entry name" value="ResB"/>
    <property type="match status" value="1"/>
</dbReference>
<dbReference type="PANTHER" id="PTHR30071:SF1">
    <property type="entry name" value="CYTOCHROME B_B6 PROTEIN-RELATED"/>
    <property type="match status" value="1"/>
</dbReference>
<feature type="domain" description="Cytochrome c assembly protein" evidence="7">
    <location>
        <begin position="830"/>
        <end position="1034"/>
    </location>
</feature>
<name>A0A840ESW0_9FLAO</name>
<feature type="transmembrane region" description="Helical" evidence="6">
    <location>
        <begin position="771"/>
        <end position="790"/>
    </location>
</feature>
<feature type="domain" description="ResB-like" evidence="8">
    <location>
        <begin position="348"/>
        <end position="422"/>
    </location>
</feature>
<feature type="transmembrane region" description="Helical" evidence="6">
    <location>
        <begin position="836"/>
        <end position="852"/>
    </location>
</feature>
<feature type="transmembrane region" description="Helical" evidence="6">
    <location>
        <begin position="802"/>
        <end position="824"/>
    </location>
</feature>
<evidence type="ECO:0000259" key="8">
    <source>
        <dbReference type="Pfam" id="PF05140"/>
    </source>
</evidence>
<evidence type="ECO:0000256" key="1">
    <source>
        <dbReference type="ARBA" id="ARBA00004141"/>
    </source>
</evidence>
<dbReference type="AlphaFoldDB" id="A0A840ESW0"/>
<feature type="transmembrane region" description="Helical" evidence="6">
    <location>
        <begin position="12"/>
        <end position="33"/>
    </location>
</feature>
<evidence type="ECO:0000256" key="6">
    <source>
        <dbReference type="SAM" id="Phobius"/>
    </source>
</evidence>
<keyword evidence="3" id="KW-0201">Cytochrome c-type biogenesis</keyword>
<feature type="transmembrane region" description="Helical" evidence="6">
    <location>
        <begin position="475"/>
        <end position="491"/>
    </location>
</feature>
<dbReference type="GO" id="GO:0005886">
    <property type="term" value="C:plasma membrane"/>
    <property type="evidence" value="ECO:0007669"/>
    <property type="project" value="TreeGrafter"/>
</dbReference>
<feature type="transmembrane region" description="Helical" evidence="6">
    <location>
        <begin position="78"/>
        <end position="100"/>
    </location>
</feature>
<dbReference type="InterPro" id="IPR007816">
    <property type="entry name" value="ResB-like_domain"/>
</dbReference>
<comment type="caution">
    <text evidence="9">The sequence shown here is derived from an EMBL/GenBank/DDBJ whole genome shotgun (WGS) entry which is preliminary data.</text>
</comment>
<comment type="subcellular location">
    <subcellularLocation>
        <location evidence="1">Membrane</location>
        <topology evidence="1">Multi-pass membrane protein</topology>
    </subcellularLocation>
</comment>
<dbReference type="GO" id="GO:0017004">
    <property type="term" value="P:cytochrome complex assembly"/>
    <property type="evidence" value="ECO:0007669"/>
    <property type="project" value="UniProtKB-KW"/>
</dbReference>
<feature type="transmembrane region" description="Helical" evidence="6">
    <location>
        <begin position="45"/>
        <end position="66"/>
    </location>
</feature>
<feature type="transmembrane region" description="Helical" evidence="6">
    <location>
        <begin position="857"/>
        <end position="874"/>
    </location>
</feature>
<evidence type="ECO:0000256" key="2">
    <source>
        <dbReference type="ARBA" id="ARBA00022692"/>
    </source>
</evidence>
<dbReference type="PANTHER" id="PTHR30071">
    <property type="entry name" value="HEME EXPORTER PROTEIN C"/>
    <property type="match status" value="1"/>
</dbReference>
<dbReference type="EMBL" id="JACIFO010000001">
    <property type="protein sequence ID" value="MBB4118017.1"/>
    <property type="molecule type" value="Genomic_DNA"/>
</dbReference>
<feature type="transmembrane region" description="Helical" evidence="6">
    <location>
        <begin position="942"/>
        <end position="961"/>
    </location>
</feature>
<evidence type="ECO:0000256" key="3">
    <source>
        <dbReference type="ARBA" id="ARBA00022748"/>
    </source>
</evidence>
<keyword evidence="10" id="KW-1185">Reference proteome</keyword>
<dbReference type="GO" id="GO:0020037">
    <property type="term" value="F:heme binding"/>
    <property type="evidence" value="ECO:0007669"/>
    <property type="project" value="InterPro"/>
</dbReference>
<gene>
    <name evidence="9" type="ORF">GGR32_000289</name>
</gene>
<dbReference type="Pfam" id="PF01578">
    <property type="entry name" value="Cytochrom_C_asm"/>
    <property type="match status" value="1"/>
</dbReference>
<keyword evidence="2 6" id="KW-0812">Transmembrane</keyword>
<keyword evidence="4 6" id="KW-1133">Transmembrane helix</keyword>
<evidence type="ECO:0000256" key="5">
    <source>
        <dbReference type="ARBA" id="ARBA00023136"/>
    </source>
</evidence>
<protein>
    <submittedName>
        <fullName evidence="9">Cytochrome c-type biogenesis protein CcsB</fullName>
    </submittedName>
</protein>
<dbReference type="Proteomes" id="UP000553034">
    <property type="component" value="Unassembled WGS sequence"/>
</dbReference>
<evidence type="ECO:0000259" key="7">
    <source>
        <dbReference type="Pfam" id="PF01578"/>
    </source>
</evidence>
<evidence type="ECO:0000313" key="9">
    <source>
        <dbReference type="EMBL" id="MBB4118017.1"/>
    </source>
</evidence>